<feature type="compositionally biased region" description="Basic and acidic residues" evidence="1">
    <location>
        <begin position="498"/>
        <end position="508"/>
    </location>
</feature>
<evidence type="ECO:0000256" key="1">
    <source>
        <dbReference type="SAM" id="MobiDB-lite"/>
    </source>
</evidence>
<feature type="region of interest" description="Disordered" evidence="1">
    <location>
        <begin position="492"/>
        <end position="572"/>
    </location>
</feature>
<feature type="compositionally biased region" description="Basic and acidic residues" evidence="1">
    <location>
        <begin position="415"/>
        <end position="424"/>
    </location>
</feature>
<protein>
    <submittedName>
        <fullName evidence="2">Uncharacterized protein</fullName>
    </submittedName>
</protein>
<feature type="compositionally biased region" description="Polar residues" evidence="1">
    <location>
        <begin position="598"/>
        <end position="611"/>
    </location>
</feature>
<name>A0A371CNL6_9APHY</name>
<accession>A0A371CNL6</accession>
<feature type="region of interest" description="Disordered" evidence="1">
    <location>
        <begin position="1"/>
        <end position="35"/>
    </location>
</feature>
<organism evidence="2 3">
    <name type="scientific">Lentinus brumalis</name>
    <dbReference type="NCBI Taxonomy" id="2498619"/>
    <lineage>
        <taxon>Eukaryota</taxon>
        <taxon>Fungi</taxon>
        <taxon>Dikarya</taxon>
        <taxon>Basidiomycota</taxon>
        <taxon>Agaricomycotina</taxon>
        <taxon>Agaricomycetes</taxon>
        <taxon>Polyporales</taxon>
        <taxon>Polyporaceae</taxon>
        <taxon>Lentinus</taxon>
    </lineage>
</organism>
<feature type="compositionally biased region" description="Basic and acidic residues" evidence="1">
    <location>
        <begin position="539"/>
        <end position="559"/>
    </location>
</feature>
<feature type="compositionally biased region" description="Basic and acidic residues" evidence="1">
    <location>
        <begin position="453"/>
        <end position="463"/>
    </location>
</feature>
<sequence>MSAPPLHPQNNTSYHGPVTERRGSPVVYVPETPPAAANPQNVVYADANAPHATATNAPPLTPIVINETIDYPTPPPPSIPLRVRPARLDASGRTVGNGVEEHPGGATTTQVEALRVQNTKTRLAPAVSTTSTNRPEMADEGSSTAVEEPVSSPINVSFSSSIAPSATPSPSVRAANFRARTGSDRTARGAGTNVRDDTAAPIVPRSLASFTLPSSPGLPDAPPGLASRHQHSTTHGVQLGGDDEYFRYFATPPTFADPPPPQAQRLEQLPQTHPEHHEDASGAQNSLHRLEDDAARAAQDDPRTARKRFWAGTPDPEGEERALRRLRPTGTTPSFRDGTRLPSSNYLGLNPWASDHTIGTNATVNAPLPGRFSPAAASTPMPSITSLAEPPRTQLPSRCDSATAGTPQSLAMPRPRRDDLERSIGTHASPSAMSLDEDEARESETRSTTPPRPRTDKGKARATTEDIAHHNEDAADEHLSDDERFSNDGAAMDEEWSERDLARARQESLRQALQDRAGLSAATRRDHRARTNEAGPSRYEQHASASREEAHYRSRHDASSYHAPTRLPSEFLPLPNTRAANYLADRVHETRAMPQRSPPSRVQGLSRSTSPPLAPYGDPSFYGAADSGRQARTFWEDANRDDASRMDEENHDASFSERRGDRWDSQMRDGRDWREDEGDEAVPTCLREGETRSNTLPTPAPYEGFPPLHRDDPESALRGMALGWIREIWQDDPNSDVLVQVYNYRYTEDDALNRRVAEALRWAFEQISGESGFDVVPPELEDGTRARGRDLPSIWAIRGLSSTSTLMATARGTWSFNRISFIALPRSTTPQDWLFALDGYLEGNADKIRQSVLRVLQEESMRSWIADMLAVNPAFAGWSPNRAMEEFLNTLRVDVLQLENGNYFANVHIRPPTRNLRDWRMWVSELRTRRYRSFAIGTGRVRPAVPCSGCTSVAHPSHICPLPRIRGWNGPRPGEGVFGERAGTHRGGAARRTNTPPRMATWEAGRGRRRDEAARNSPWNANRSRQESYGPQWNGRSERGGRAGRGDRTTRSSRGDRHDRRDHGSRNERDDRGERNGQNGWHDRSGPSKNGRSSGSGGRKRF</sequence>
<feature type="region of interest" description="Disordered" evidence="1">
    <location>
        <begin position="373"/>
        <end position="463"/>
    </location>
</feature>
<feature type="region of interest" description="Disordered" evidence="1">
    <location>
        <begin position="589"/>
        <end position="681"/>
    </location>
</feature>
<keyword evidence="3" id="KW-1185">Reference proteome</keyword>
<evidence type="ECO:0000313" key="2">
    <source>
        <dbReference type="EMBL" id="RDX41885.1"/>
    </source>
</evidence>
<feature type="compositionally biased region" description="Polar residues" evidence="1">
    <location>
        <begin position="1017"/>
        <end position="1031"/>
    </location>
</feature>
<dbReference type="EMBL" id="KZ857499">
    <property type="protein sequence ID" value="RDX41885.1"/>
    <property type="molecule type" value="Genomic_DNA"/>
</dbReference>
<feature type="compositionally biased region" description="Basic and acidic residues" evidence="1">
    <location>
        <begin position="1036"/>
        <end position="1086"/>
    </location>
</feature>
<proteinExistence type="predicted"/>
<reference evidence="2 3" key="1">
    <citation type="journal article" date="2018" name="Biotechnol. Biofuels">
        <title>Integrative visual omics of the white-rot fungus Polyporus brumalis exposes the biotechnological potential of its oxidative enzymes for delignifying raw plant biomass.</title>
        <authorList>
            <person name="Miyauchi S."/>
            <person name="Rancon A."/>
            <person name="Drula E."/>
            <person name="Hage H."/>
            <person name="Chaduli D."/>
            <person name="Favel A."/>
            <person name="Grisel S."/>
            <person name="Henrissat B."/>
            <person name="Herpoel-Gimbert I."/>
            <person name="Ruiz-Duenas F.J."/>
            <person name="Chevret D."/>
            <person name="Hainaut M."/>
            <person name="Lin J."/>
            <person name="Wang M."/>
            <person name="Pangilinan J."/>
            <person name="Lipzen A."/>
            <person name="Lesage-Meessen L."/>
            <person name="Navarro D."/>
            <person name="Riley R."/>
            <person name="Grigoriev I.V."/>
            <person name="Zhou S."/>
            <person name="Raouche S."/>
            <person name="Rosso M.N."/>
        </authorList>
    </citation>
    <scope>NUCLEOTIDE SEQUENCE [LARGE SCALE GENOMIC DNA]</scope>
    <source>
        <strain evidence="2 3">BRFM 1820</strain>
    </source>
</reference>
<feature type="region of interest" description="Disordered" evidence="1">
    <location>
        <begin position="970"/>
        <end position="1102"/>
    </location>
</feature>
<feature type="compositionally biased region" description="Polar residues" evidence="1">
    <location>
        <begin position="125"/>
        <end position="134"/>
    </location>
</feature>
<feature type="compositionally biased region" description="Basic and acidic residues" evidence="1">
    <location>
        <begin position="634"/>
        <end position="674"/>
    </location>
</feature>
<gene>
    <name evidence="2" type="ORF">OH76DRAFT_1489138</name>
</gene>
<feature type="region of interest" description="Disordered" evidence="1">
    <location>
        <begin position="690"/>
        <end position="709"/>
    </location>
</feature>
<dbReference type="STRING" id="139420.A0A371CNL6"/>
<feature type="region of interest" description="Disordered" evidence="1">
    <location>
        <begin position="125"/>
        <end position="148"/>
    </location>
</feature>
<feature type="compositionally biased region" description="Basic and acidic residues" evidence="1">
    <location>
        <begin position="1005"/>
        <end position="1014"/>
    </location>
</feature>
<dbReference type="OrthoDB" id="2803824at2759"/>
<feature type="region of interest" description="Disordered" evidence="1">
    <location>
        <begin position="160"/>
        <end position="342"/>
    </location>
</feature>
<dbReference type="Proteomes" id="UP000256964">
    <property type="component" value="Unassembled WGS sequence"/>
</dbReference>
<dbReference type="AlphaFoldDB" id="A0A371CNL6"/>
<feature type="compositionally biased region" description="Basic and acidic residues" evidence="1">
    <location>
        <begin position="288"/>
        <end position="304"/>
    </location>
</feature>
<evidence type="ECO:0000313" key="3">
    <source>
        <dbReference type="Proteomes" id="UP000256964"/>
    </source>
</evidence>
<feature type="compositionally biased region" description="Low complexity" evidence="1">
    <location>
        <begin position="160"/>
        <end position="171"/>
    </location>
</feature>